<name>A0A074ZB77_OPIVI</name>
<dbReference type="Proteomes" id="UP000054324">
    <property type="component" value="Unassembled WGS sequence"/>
</dbReference>
<accession>A0A074ZB77</accession>
<gene>
    <name evidence="1" type="ORF">T265_07937</name>
</gene>
<reference evidence="1 2" key="1">
    <citation type="submission" date="2013-11" db="EMBL/GenBank/DDBJ databases">
        <title>Opisthorchis viverrini - life in the bile duct.</title>
        <authorList>
            <person name="Young N.D."/>
            <person name="Nagarajan N."/>
            <person name="Lin S.J."/>
            <person name="Korhonen P.K."/>
            <person name="Jex A.R."/>
            <person name="Hall R.S."/>
            <person name="Safavi-Hemami H."/>
            <person name="Kaewkong W."/>
            <person name="Bertrand D."/>
            <person name="Gao S."/>
            <person name="Seet Q."/>
            <person name="Wongkham S."/>
            <person name="Teh B.T."/>
            <person name="Wongkham C."/>
            <person name="Intapan P.M."/>
            <person name="Maleewong W."/>
            <person name="Yang X."/>
            <person name="Hu M."/>
            <person name="Wang Z."/>
            <person name="Hofmann A."/>
            <person name="Sternberg P.W."/>
            <person name="Tan P."/>
            <person name="Wang J."/>
            <person name="Gasser R.B."/>
        </authorList>
    </citation>
    <scope>NUCLEOTIDE SEQUENCE [LARGE SCALE GENOMIC DNA]</scope>
</reference>
<organism evidence="1 2">
    <name type="scientific">Opisthorchis viverrini</name>
    <name type="common">Southeast Asian liver fluke</name>
    <dbReference type="NCBI Taxonomy" id="6198"/>
    <lineage>
        <taxon>Eukaryota</taxon>
        <taxon>Metazoa</taxon>
        <taxon>Spiralia</taxon>
        <taxon>Lophotrochozoa</taxon>
        <taxon>Platyhelminthes</taxon>
        <taxon>Trematoda</taxon>
        <taxon>Digenea</taxon>
        <taxon>Opisthorchiida</taxon>
        <taxon>Opisthorchiata</taxon>
        <taxon>Opisthorchiidae</taxon>
        <taxon>Opisthorchis</taxon>
    </lineage>
</organism>
<protein>
    <submittedName>
        <fullName evidence="1">Uncharacterized protein</fullName>
    </submittedName>
</protein>
<dbReference type="AlphaFoldDB" id="A0A074ZB77"/>
<dbReference type="EMBL" id="KL596812">
    <property type="protein sequence ID" value="KER24378.1"/>
    <property type="molecule type" value="Genomic_DNA"/>
</dbReference>
<evidence type="ECO:0000313" key="2">
    <source>
        <dbReference type="Proteomes" id="UP000054324"/>
    </source>
</evidence>
<dbReference type="KEGG" id="ovi:T265_07937"/>
<proteinExistence type="predicted"/>
<dbReference type="GeneID" id="20322116"/>
<sequence>MPVTNGAPRTRQKFQKVITAYAIYTKRCTTVLEFVLGINRPCAPLNVRLTETQGLRLPDEPQIGETDRGLLADFQQPYEYVITIARSDARIQVRPTCAGRIVVPRSPRVRSSTPGTAIGYALLMSSNKSRTRIQCFPPFGGIPNGSPFTARSQVLLRPKSLFHARLAKTSECLAVRHQAEIGLVKSLDPTANHNPVLAECRLPMTHPDRVRISRKLLPPTL</sequence>
<keyword evidence="2" id="KW-1185">Reference proteome</keyword>
<evidence type="ECO:0000313" key="1">
    <source>
        <dbReference type="EMBL" id="KER24378.1"/>
    </source>
</evidence>
<dbReference type="RefSeq" id="XP_009171866.1">
    <property type="nucleotide sequence ID" value="XM_009173602.1"/>
</dbReference>
<dbReference type="CTD" id="20322116"/>